<dbReference type="Gene3D" id="1.10.510.10">
    <property type="entry name" value="Transferase(Phosphotransferase) domain 1"/>
    <property type="match status" value="1"/>
</dbReference>
<dbReference type="PROSITE" id="PS00107">
    <property type="entry name" value="PROTEIN_KINASE_ATP"/>
    <property type="match status" value="1"/>
</dbReference>
<keyword evidence="13" id="KW-1185">Reference proteome</keyword>
<dbReference type="GO" id="GO:0005737">
    <property type="term" value="C:cytoplasm"/>
    <property type="evidence" value="ECO:0007669"/>
    <property type="project" value="TreeGrafter"/>
</dbReference>
<dbReference type="CDD" id="cd14136">
    <property type="entry name" value="STKc_SRPK"/>
    <property type="match status" value="1"/>
</dbReference>
<feature type="region of interest" description="Disordered" evidence="10">
    <location>
        <begin position="572"/>
        <end position="611"/>
    </location>
</feature>
<dbReference type="EMBL" id="CALTRL010000957">
    <property type="protein sequence ID" value="CAH7670228.1"/>
    <property type="molecule type" value="Genomic_DNA"/>
</dbReference>
<dbReference type="GO" id="GO:0000245">
    <property type="term" value="P:spliceosomal complex assembly"/>
    <property type="evidence" value="ECO:0007669"/>
    <property type="project" value="TreeGrafter"/>
</dbReference>
<dbReference type="InterPro" id="IPR017441">
    <property type="entry name" value="Protein_kinase_ATP_BS"/>
</dbReference>
<evidence type="ECO:0000256" key="4">
    <source>
        <dbReference type="ARBA" id="ARBA00022741"/>
    </source>
</evidence>
<feature type="region of interest" description="Disordered" evidence="10">
    <location>
        <begin position="1"/>
        <end position="42"/>
    </location>
</feature>
<evidence type="ECO:0000256" key="6">
    <source>
        <dbReference type="ARBA" id="ARBA00022840"/>
    </source>
</evidence>
<dbReference type="InterPro" id="IPR051334">
    <property type="entry name" value="SRPK"/>
</dbReference>
<organism evidence="12 13">
    <name type="scientific">Phakopsora pachyrhizi</name>
    <name type="common">Asian soybean rust disease fungus</name>
    <dbReference type="NCBI Taxonomy" id="170000"/>
    <lineage>
        <taxon>Eukaryota</taxon>
        <taxon>Fungi</taxon>
        <taxon>Dikarya</taxon>
        <taxon>Basidiomycota</taxon>
        <taxon>Pucciniomycotina</taxon>
        <taxon>Pucciniomycetes</taxon>
        <taxon>Pucciniales</taxon>
        <taxon>Phakopsoraceae</taxon>
        <taxon>Phakopsora</taxon>
    </lineage>
</organism>
<dbReference type="Pfam" id="PF00069">
    <property type="entry name" value="Pkinase"/>
    <property type="match status" value="2"/>
</dbReference>
<feature type="compositionally biased region" description="Low complexity" evidence="10">
    <location>
        <begin position="286"/>
        <end position="315"/>
    </location>
</feature>
<dbReference type="InterPro" id="IPR008271">
    <property type="entry name" value="Ser/Thr_kinase_AS"/>
</dbReference>
<name>A0AAV0AMT9_PHAPC</name>
<dbReference type="Gene3D" id="3.30.200.20">
    <property type="entry name" value="Phosphorylase Kinase, domain 1"/>
    <property type="match status" value="1"/>
</dbReference>
<feature type="compositionally biased region" description="Basic and acidic residues" evidence="10">
    <location>
        <begin position="588"/>
        <end position="600"/>
    </location>
</feature>
<comment type="catalytic activity">
    <reaction evidence="8">
        <text>L-seryl-[protein] + ATP = O-phospho-L-seryl-[protein] + ADP + H(+)</text>
        <dbReference type="Rhea" id="RHEA:17989"/>
        <dbReference type="Rhea" id="RHEA-COMP:9863"/>
        <dbReference type="Rhea" id="RHEA-COMP:11604"/>
        <dbReference type="ChEBI" id="CHEBI:15378"/>
        <dbReference type="ChEBI" id="CHEBI:29999"/>
        <dbReference type="ChEBI" id="CHEBI:30616"/>
        <dbReference type="ChEBI" id="CHEBI:83421"/>
        <dbReference type="ChEBI" id="CHEBI:456216"/>
        <dbReference type="EC" id="2.7.11.1"/>
    </reaction>
</comment>
<dbReference type="PROSITE" id="PS50011">
    <property type="entry name" value="PROTEIN_KINASE_DOM"/>
    <property type="match status" value="1"/>
</dbReference>
<dbReference type="InterPro" id="IPR000719">
    <property type="entry name" value="Prot_kinase_dom"/>
</dbReference>
<keyword evidence="4 9" id="KW-0547">Nucleotide-binding</keyword>
<dbReference type="GO" id="GO:0005524">
    <property type="term" value="F:ATP binding"/>
    <property type="evidence" value="ECO:0007669"/>
    <property type="project" value="UniProtKB-UniRule"/>
</dbReference>
<evidence type="ECO:0000256" key="9">
    <source>
        <dbReference type="PROSITE-ProRule" id="PRU10141"/>
    </source>
</evidence>
<evidence type="ECO:0000256" key="10">
    <source>
        <dbReference type="SAM" id="MobiDB-lite"/>
    </source>
</evidence>
<keyword evidence="2" id="KW-0723">Serine/threonine-protein kinase</keyword>
<evidence type="ECO:0000256" key="8">
    <source>
        <dbReference type="ARBA" id="ARBA00048679"/>
    </source>
</evidence>
<feature type="compositionally biased region" description="Low complexity" evidence="10">
    <location>
        <begin position="689"/>
        <end position="735"/>
    </location>
</feature>
<sequence length="741" mass="80081">MALPQASTVTGSPGALSEASYESTFTDEEEKPSDYEKGGYHPVTIGETFSSGRYVIVRKLGWGHFSTVWLARDTQLNRHVALKVVKSAHHYTETAEDEIRLLQRVVSSDPHHPGKRHVISLLDHFRHRGPNGSHVCMVFEVLGENLLGLIKRYQYQGVPEHIVRQISKQVLLGLDYLHRECGIIHTDLKPENVLICIEDVESVVQAELETSPAAVLTKLVGVPPSQGRGGVQTPRNGILITGSQPLPSPSGSFGTSPVIEKLAFQMSKISDQNPGSAPAATEIKPSSSSSESSSSFKKVIPGSSSQRSGPSLLSQTAPSNSNDIVPPASSEPSIDYSRLSQTPANQSPLSSSPPKDSDRITEDPSRSTIANTDRPTLPPPAAPYDPRSLERITVKIADLGNASWTKSHFTDDIQTRQYRSPEAILGSNWGTPVDIWSVGCMIFELLTGDYLFNPDAVSKRYTKDDDHVAQIIELLGSLPPNIAFSGKFSHEIFNRRGELRHIHKLKPWPLEAVLTEKYCLEKESAVKLTAFLEPMLNVIPWKRATAQQMLKHSWLDGVVVMGEIDEKKRKCNEEELRKTGQTDSSMVETDRSLSDKEKSPVLEVPTPTRTASNLQSLAGSRINLDRSSPNAYSVIPKIEDPINTSPCVCNGGMNSDGGSITTGASKRKAGGHSSGTTSTAAKGTPLGKAPASVALSSSAVDSISNNNQSRSSSGNQSKIVQSSNTTSNSSNNTSSATVLVG</sequence>
<protein>
    <recommendedName>
        <fullName evidence="1">non-specific serine/threonine protein kinase</fullName>
        <ecNumber evidence="1">2.7.11.1</ecNumber>
    </recommendedName>
</protein>
<reference evidence="12" key="1">
    <citation type="submission" date="2022-06" db="EMBL/GenBank/DDBJ databases">
        <authorList>
            <consortium name="SYNGENTA / RWTH Aachen University"/>
        </authorList>
    </citation>
    <scope>NUCLEOTIDE SEQUENCE</scope>
</reference>
<accession>A0AAV0AMT9</accession>
<dbReference type="PANTHER" id="PTHR47634:SF9">
    <property type="entry name" value="PROTEIN KINASE DOMAIN-CONTAINING PROTEIN-RELATED"/>
    <property type="match status" value="1"/>
</dbReference>
<evidence type="ECO:0000256" key="3">
    <source>
        <dbReference type="ARBA" id="ARBA00022679"/>
    </source>
</evidence>
<keyword evidence="3" id="KW-0808">Transferase</keyword>
<dbReference type="FunFam" id="1.10.510.10:FF:000541">
    <property type="entry name" value="CMGC/SRPK protein kinase"/>
    <property type="match status" value="1"/>
</dbReference>
<dbReference type="InterPro" id="IPR011009">
    <property type="entry name" value="Kinase-like_dom_sf"/>
</dbReference>
<feature type="binding site" evidence="9">
    <location>
        <position position="83"/>
    </location>
    <ligand>
        <name>ATP</name>
        <dbReference type="ChEBI" id="CHEBI:30616"/>
    </ligand>
</feature>
<dbReference type="GO" id="GO:0005634">
    <property type="term" value="C:nucleus"/>
    <property type="evidence" value="ECO:0007669"/>
    <property type="project" value="TreeGrafter"/>
</dbReference>
<dbReference type="PROSITE" id="PS00108">
    <property type="entry name" value="PROTEIN_KINASE_ST"/>
    <property type="match status" value="1"/>
</dbReference>
<evidence type="ECO:0000256" key="1">
    <source>
        <dbReference type="ARBA" id="ARBA00012513"/>
    </source>
</evidence>
<dbReference type="FunFam" id="3.30.200.20:FF:000076">
    <property type="entry name" value="CMGC/SRPK protein kinase"/>
    <property type="match status" value="1"/>
</dbReference>
<evidence type="ECO:0000256" key="7">
    <source>
        <dbReference type="ARBA" id="ARBA00047899"/>
    </source>
</evidence>
<evidence type="ECO:0000313" key="12">
    <source>
        <dbReference type="EMBL" id="CAH7670228.1"/>
    </source>
</evidence>
<proteinExistence type="predicted"/>
<dbReference type="EC" id="2.7.11.1" evidence="1"/>
<feature type="region of interest" description="Disordered" evidence="10">
    <location>
        <begin position="270"/>
        <end position="388"/>
    </location>
</feature>
<dbReference type="Proteomes" id="UP001153365">
    <property type="component" value="Unassembled WGS sequence"/>
</dbReference>
<feature type="region of interest" description="Disordered" evidence="10">
    <location>
        <begin position="658"/>
        <end position="741"/>
    </location>
</feature>
<comment type="caution">
    <text evidence="12">The sequence shown here is derived from an EMBL/GenBank/DDBJ whole genome shotgun (WGS) entry which is preliminary data.</text>
</comment>
<evidence type="ECO:0000259" key="11">
    <source>
        <dbReference type="PROSITE" id="PS50011"/>
    </source>
</evidence>
<evidence type="ECO:0000256" key="5">
    <source>
        <dbReference type="ARBA" id="ARBA00022777"/>
    </source>
</evidence>
<dbReference type="FunFam" id="1.10.510.10:FF:000409">
    <property type="entry name" value="CMGC/SRPK protein kinase"/>
    <property type="match status" value="1"/>
</dbReference>
<feature type="compositionally biased region" description="Basic and acidic residues" evidence="10">
    <location>
        <begin position="355"/>
        <end position="365"/>
    </location>
</feature>
<comment type="catalytic activity">
    <reaction evidence="7">
        <text>L-threonyl-[protein] + ATP = O-phospho-L-threonyl-[protein] + ADP + H(+)</text>
        <dbReference type="Rhea" id="RHEA:46608"/>
        <dbReference type="Rhea" id="RHEA-COMP:11060"/>
        <dbReference type="Rhea" id="RHEA-COMP:11605"/>
        <dbReference type="ChEBI" id="CHEBI:15378"/>
        <dbReference type="ChEBI" id="CHEBI:30013"/>
        <dbReference type="ChEBI" id="CHEBI:30616"/>
        <dbReference type="ChEBI" id="CHEBI:61977"/>
        <dbReference type="ChEBI" id="CHEBI:456216"/>
        <dbReference type="EC" id="2.7.11.1"/>
    </reaction>
</comment>
<dbReference type="GO" id="GO:0004674">
    <property type="term" value="F:protein serine/threonine kinase activity"/>
    <property type="evidence" value="ECO:0007669"/>
    <property type="project" value="UniProtKB-KW"/>
</dbReference>
<dbReference type="SUPFAM" id="SSF56112">
    <property type="entry name" value="Protein kinase-like (PK-like)"/>
    <property type="match status" value="1"/>
</dbReference>
<evidence type="ECO:0000256" key="2">
    <source>
        <dbReference type="ARBA" id="ARBA00022527"/>
    </source>
</evidence>
<dbReference type="AlphaFoldDB" id="A0AAV0AMT9"/>
<dbReference type="PANTHER" id="PTHR47634">
    <property type="entry name" value="PROTEIN KINASE DOMAIN-CONTAINING PROTEIN-RELATED"/>
    <property type="match status" value="1"/>
</dbReference>
<evidence type="ECO:0000313" key="13">
    <source>
        <dbReference type="Proteomes" id="UP001153365"/>
    </source>
</evidence>
<keyword evidence="5 12" id="KW-0418">Kinase</keyword>
<keyword evidence="6 9" id="KW-0067">ATP-binding</keyword>
<feature type="compositionally biased region" description="Polar residues" evidence="10">
    <location>
        <begin position="1"/>
        <end position="11"/>
    </location>
</feature>
<gene>
    <name evidence="12" type="ORF">PPACK8108_LOCUS4939</name>
</gene>
<feature type="domain" description="Protein kinase" evidence="11">
    <location>
        <begin position="54"/>
        <end position="555"/>
    </location>
</feature>
<dbReference type="SMART" id="SM00220">
    <property type="entry name" value="S_TKc"/>
    <property type="match status" value="1"/>
</dbReference>
<dbReference type="GO" id="GO:0050684">
    <property type="term" value="P:regulation of mRNA processing"/>
    <property type="evidence" value="ECO:0007669"/>
    <property type="project" value="TreeGrafter"/>
</dbReference>